<keyword evidence="3" id="KW-0804">Transcription</keyword>
<dbReference type="InterPro" id="IPR036390">
    <property type="entry name" value="WH_DNA-bd_sf"/>
</dbReference>
<evidence type="ECO:0000256" key="2">
    <source>
        <dbReference type="ARBA" id="ARBA00023125"/>
    </source>
</evidence>
<protein>
    <submittedName>
        <fullName evidence="5">Global nitrogen transcriptional regulator</fullName>
    </submittedName>
</protein>
<dbReference type="SUPFAM" id="SSF46785">
    <property type="entry name" value="Winged helix' DNA-binding domain"/>
    <property type="match status" value="1"/>
</dbReference>
<dbReference type="GeneID" id="30000810"/>
<keyword evidence="5" id="KW-0934">Plastid</keyword>
<feature type="domain" description="HTH crp-type" evidence="4">
    <location>
        <begin position="125"/>
        <end position="198"/>
    </location>
</feature>
<evidence type="ECO:0000256" key="1">
    <source>
        <dbReference type="ARBA" id="ARBA00023015"/>
    </source>
</evidence>
<keyword evidence="2" id="KW-0238">DNA-binding</keyword>
<evidence type="ECO:0000313" key="5">
    <source>
        <dbReference type="EMBL" id="SCW22868.1"/>
    </source>
</evidence>
<dbReference type="AlphaFoldDB" id="A0A1G4NW21"/>
<dbReference type="SUPFAM" id="SSF51206">
    <property type="entry name" value="cAMP-binding domain-like"/>
    <property type="match status" value="1"/>
</dbReference>
<gene>
    <name evidence="5" type="primary">ntcA</name>
    <name evidence="5" type="ORF">J0256_223</name>
</gene>
<dbReference type="GO" id="GO:0006355">
    <property type="term" value="P:regulation of DNA-templated transcription"/>
    <property type="evidence" value="ECO:0007669"/>
    <property type="project" value="InterPro"/>
</dbReference>
<accession>A0A1G4NW21</accession>
<organism evidence="5">
    <name type="scientific">Liagoropsis maxima</name>
    <dbReference type="NCBI Taxonomy" id="1653392"/>
    <lineage>
        <taxon>Eukaryota</taxon>
        <taxon>Rhodophyta</taxon>
        <taxon>Florideophyceae</taxon>
        <taxon>Nemaliophycidae</taxon>
        <taxon>Nemaliales</taxon>
        <taxon>Liagoraceae</taxon>
        <taxon>Liagoropsis</taxon>
    </lineage>
</organism>
<dbReference type="GO" id="GO:0003677">
    <property type="term" value="F:DNA binding"/>
    <property type="evidence" value="ECO:0007669"/>
    <property type="project" value="UniProtKB-KW"/>
</dbReference>
<name>A0A1G4NW21_9FLOR</name>
<dbReference type="RefSeq" id="YP_009314614.1">
    <property type="nucleotide sequence ID" value="NC_031662.1"/>
</dbReference>
<dbReference type="InterPro" id="IPR018490">
    <property type="entry name" value="cNMP-bd_dom_sf"/>
</dbReference>
<dbReference type="EMBL" id="LT622870">
    <property type="protein sequence ID" value="SCW22868.1"/>
    <property type="molecule type" value="Genomic_DNA"/>
</dbReference>
<proteinExistence type="predicted"/>
<keyword evidence="5" id="KW-0150">Chloroplast</keyword>
<keyword evidence="1" id="KW-0805">Transcription regulation</keyword>
<evidence type="ECO:0000256" key="3">
    <source>
        <dbReference type="ARBA" id="ARBA00023163"/>
    </source>
</evidence>
<reference evidence="5" key="1">
    <citation type="submission" date="2016-10" db="EMBL/GenBank/DDBJ databases">
        <title>Chloroplast genomes as a tool to resolve red algal phylogenies: a case study in the Nemaliales.</title>
        <authorList>
            <person name="Costa J.F."/>
            <person name="Lin S.M."/>
            <person name="Macaya E.C."/>
            <person name="Fernandez-Garcia C."/>
            <person name="Verbruggen H."/>
        </authorList>
    </citation>
    <scope>NUCLEOTIDE SEQUENCE</scope>
    <source>
        <strain evidence="5">J.0256</strain>
    </source>
</reference>
<sequence>MSFNQSISNSKIVPYIYKLKRGDSLIIHHDNNNIYLVVEGILILHKKFTNGEKFSTCIAYEGKLIQPFIPISTSCNYFYELESISMTYILSISGKDNSSLHTISKFPLKYNLVENYHLLDILIHRNIKQRIIQFFLILCELIGKNHHKYILIDIRLSYDTIATVTGSHKNTISKLINQLEKEELIQHNKHQVLIYNLNLLSNYNQR</sequence>
<dbReference type="Pfam" id="PF13545">
    <property type="entry name" value="HTH_Crp_2"/>
    <property type="match status" value="1"/>
</dbReference>
<dbReference type="Gene3D" id="1.10.10.10">
    <property type="entry name" value="Winged helix-like DNA-binding domain superfamily/Winged helix DNA-binding domain"/>
    <property type="match status" value="1"/>
</dbReference>
<reference evidence="5" key="2">
    <citation type="submission" date="2016-10" db="EMBL/GenBank/DDBJ databases">
        <authorList>
            <person name="de Groot N.N."/>
        </authorList>
    </citation>
    <scope>NUCLEOTIDE SEQUENCE</scope>
    <source>
        <strain evidence="5">J.0256</strain>
    </source>
</reference>
<dbReference type="PROSITE" id="PS51063">
    <property type="entry name" value="HTH_CRP_2"/>
    <property type="match status" value="1"/>
</dbReference>
<dbReference type="InterPro" id="IPR036388">
    <property type="entry name" value="WH-like_DNA-bd_sf"/>
</dbReference>
<geneLocation type="chloroplast" evidence="5"/>
<dbReference type="InterPro" id="IPR012318">
    <property type="entry name" value="HTH_CRP"/>
</dbReference>
<evidence type="ECO:0000259" key="4">
    <source>
        <dbReference type="PROSITE" id="PS51063"/>
    </source>
</evidence>